<feature type="compositionally biased region" description="Basic and acidic residues" evidence="1">
    <location>
        <begin position="9"/>
        <end position="35"/>
    </location>
</feature>
<evidence type="ECO:0008006" key="4">
    <source>
        <dbReference type="Google" id="ProtNLM"/>
    </source>
</evidence>
<gene>
    <name evidence="2" type="ORF">LOC62_06G008186</name>
</gene>
<feature type="region of interest" description="Disordered" evidence="1">
    <location>
        <begin position="1"/>
        <end position="44"/>
    </location>
</feature>
<dbReference type="GeneID" id="87811353"/>
<dbReference type="EMBL" id="CP086719">
    <property type="protein sequence ID" value="WOO84669.1"/>
    <property type="molecule type" value="Genomic_DNA"/>
</dbReference>
<dbReference type="CDD" id="cd00167">
    <property type="entry name" value="SANT"/>
    <property type="match status" value="1"/>
</dbReference>
<dbReference type="RefSeq" id="XP_062630695.1">
    <property type="nucleotide sequence ID" value="XM_062774711.1"/>
</dbReference>
<evidence type="ECO:0000256" key="1">
    <source>
        <dbReference type="SAM" id="MobiDB-lite"/>
    </source>
</evidence>
<protein>
    <recommendedName>
        <fullName evidence="4">Myb-like domain-containing protein</fullName>
    </recommendedName>
</protein>
<evidence type="ECO:0000313" key="3">
    <source>
        <dbReference type="Proteomes" id="UP000827549"/>
    </source>
</evidence>
<dbReference type="AlphaFoldDB" id="A0AAF0YIM7"/>
<sequence length="104" mass="11370">MPRTPSLDGEIKPSSKPYDRKPTPKIPKAEGKPKPEPTAAAPSAWTPAECLALFDHVKRVGERQWEDAVPGRSGPVSRKAWKNRVEPFIRKALASKNGASTADK</sequence>
<proteinExistence type="predicted"/>
<dbReference type="Proteomes" id="UP000827549">
    <property type="component" value="Chromosome 6"/>
</dbReference>
<accession>A0AAF0YIM7</accession>
<organism evidence="2 3">
    <name type="scientific">Vanrija pseudolonga</name>
    <dbReference type="NCBI Taxonomy" id="143232"/>
    <lineage>
        <taxon>Eukaryota</taxon>
        <taxon>Fungi</taxon>
        <taxon>Dikarya</taxon>
        <taxon>Basidiomycota</taxon>
        <taxon>Agaricomycotina</taxon>
        <taxon>Tremellomycetes</taxon>
        <taxon>Trichosporonales</taxon>
        <taxon>Trichosporonaceae</taxon>
        <taxon>Vanrija</taxon>
    </lineage>
</organism>
<dbReference type="InterPro" id="IPR001005">
    <property type="entry name" value="SANT/Myb"/>
</dbReference>
<name>A0AAF0YIM7_9TREE</name>
<evidence type="ECO:0000313" key="2">
    <source>
        <dbReference type="EMBL" id="WOO84669.1"/>
    </source>
</evidence>
<keyword evidence="3" id="KW-1185">Reference proteome</keyword>
<reference evidence="2" key="1">
    <citation type="submission" date="2023-10" db="EMBL/GenBank/DDBJ databases">
        <authorList>
            <person name="Noh H."/>
        </authorList>
    </citation>
    <scope>NUCLEOTIDE SEQUENCE</scope>
    <source>
        <strain evidence="2">DUCC4014</strain>
    </source>
</reference>